<keyword evidence="1" id="KW-0472">Membrane</keyword>
<evidence type="ECO:0000313" key="2">
    <source>
        <dbReference type="EMBL" id="KFM63907.1"/>
    </source>
</evidence>
<feature type="non-terminal residue" evidence="2">
    <location>
        <position position="46"/>
    </location>
</feature>
<gene>
    <name evidence="2" type="ORF">X975_14019</name>
</gene>
<keyword evidence="1" id="KW-0812">Transmembrane</keyword>
<dbReference type="Proteomes" id="UP000054359">
    <property type="component" value="Unassembled WGS sequence"/>
</dbReference>
<dbReference type="AlphaFoldDB" id="A0A087TFL8"/>
<keyword evidence="1" id="KW-1133">Transmembrane helix</keyword>
<dbReference type="EMBL" id="KK114995">
    <property type="protein sequence ID" value="KFM63907.1"/>
    <property type="molecule type" value="Genomic_DNA"/>
</dbReference>
<sequence length="46" mass="5614">MSFYILKPKTTNNFSTRYGMWINGIMNMLMRGSIFFTRNYIYSKKF</sequence>
<evidence type="ECO:0000313" key="3">
    <source>
        <dbReference type="Proteomes" id="UP000054359"/>
    </source>
</evidence>
<evidence type="ECO:0000256" key="1">
    <source>
        <dbReference type="SAM" id="Phobius"/>
    </source>
</evidence>
<organism evidence="2 3">
    <name type="scientific">Stegodyphus mimosarum</name>
    <name type="common">African social velvet spider</name>
    <dbReference type="NCBI Taxonomy" id="407821"/>
    <lineage>
        <taxon>Eukaryota</taxon>
        <taxon>Metazoa</taxon>
        <taxon>Ecdysozoa</taxon>
        <taxon>Arthropoda</taxon>
        <taxon>Chelicerata</taxon>
        <taxon>Arachnida</taxon>
        <taxon>Araneae</taxon>
        <taxon>Araneomorphae</taxon>
        <taxon>Entelegynae</taxon>
        <taxon>Eresoidea</taxon>
        <taxon>Eresidae</taxon>
        <taxon>Stegodyphus</taxon>
    </lineage>
</organism>
<protein>
    <submittedName>
        <fullName evidence="2">Uncharacterized protein</fullName>
    </submittedName>
</protein>
<feature type="transmembrane region" description="Helical" evidence="1">
    <location>
        <begin position="20"/>
        <end position="41"/>
    </location>
</feature>
<accession>A0A087TFL8</accession>
<reference evidence="2 3" key="1">
    <citation type="submission" date="2013-11" db="EMBL/GenBank/DDBJ databases">
        <title>Genome sequencing of Stegodyphus mimosarum.</title>
        <authorList>
            <person name="Bechsgaard J."/>
        </authorList>
    </citation>
    <scope>NUCLEOTIDE SEQUENCE [LARGE SCALE GENOMIC DNA]</scope>
</reference>
<proteinExistence type="predicted"/>
<keyword evidence="3" id="KW-1185">Reference proteome</keyword>
<name>A0A087TFL8_STEMI</name>